<organism evidence="1 2">
    <name type="scientific">Luteolibacter flavescens</name>
    <dbReference type="NCBI Taxonomy" id="1859460"/>
    <lineage>
        <taxon>Bacteria</taxon>
        <taxon>Pseudomonadati</taxon>
        <taxon>Verrucomicrobiota</taxon>
        <taxon>Verrucomicrobiia</taxon>
        <taxon>Verrucomicrobiales</taxon>
        <taxon>Verrucomicrobiaceae</taxon>
        <taxon>Luteolibacter</taxon>
    </lineage>
</organism>
<evidence type="ECO:0000313" key="1">
    <source>
        <dbReference type="EMBL" id="MCW1885910.1"/>
    </source>
</evidence>
<gene>
    <name evidence="1" type="ORF">OKA04_14315</name>
</gene>
<dbReference type="PANTHER" id="PTHR38436:SF1">
    <property type="entry name" value="ESTER CYCLASE"/>
    <property type="match status" value="1"/>
</dbReference>
<dbReference type="EMBL" id="JAPDDS010000007">
    <property type="protein sequence ID" value="MCW1885910.1"/>
    <property type="molecule type" value="Genomic_DNA"/>
</dbReference>
<accession>A0ABT3FSF4</accession>
<name>A0ABT3FSF4_9BACT</name>
<proteinExistence type="predicted"/>
<dbReference type="SUPFAM" id="SSF54427">
    <property type="entry name" value="NTF2-like"/>
    <property type="match status" value="1"/>
</dbReference>
<dbReference type="PANTHER" id="PTHR38436">
    <property type="entry name" value="POLYKETIDE CYCLASE SNOAL-LIKE DOMAIN"/>
    <property type="match status" value="1"/>
</dbReference>
<sequence length="135" mass="14885">MSTRTPSEVAHLWFGEMWNSRDTGMIHELMAPAAKGIFEGGRTMTGPEDFMAFQKDFLDAVPDLKVELLRTITEGDEICVHWRGSGLHSGVGLGCAPSGKQIEFEGITWLTVKDGQIVEGRDFWNQGGLMERVAG</sequence>
<dbReference type="InterPro" id="IPR009959">
    <property type="entry name" value="Cyclase_SnoaL-like"/>
</dbReference>
<reference evidence="1 2" key="1">
    <citation type="submission" date="2022-10" db="EMBL/GenBank/DDBJ databases">
        <title>Luteolibacter flavescens strain MCCC 1K03193, whole genome shotgun sequencing project.</title>
        <authorList>
            <person name="Zhao G."/>
            <person name="Shen L."/>
        </authorList>
    </citation>
    <scope>NUCLEOTIDE SEQUENCE [LARGE SCALE GENOMIC DNA]</scope>
    <source>
        <strain evidence="1 2">MCCC 1K03193</strain>
    </source>
</reference>
<evidence type="ECO:0000313" key="2">
    <source>
        <dbReference type="Proteomes" id="UP001207930"/>
    </source>
</evidence>
<protein>
    <submittedName>
        <fullName evidence="1">Ester cyclase</fullName>
    </submittedName>
</protein>
<dbReference type="Pfam" id="PF07366">
    <property type="entry name" value="SnoaL"/>
    <property type="match status" value="1"/>
</dbReference>
<dbReference type="Proteomes" id="UP001207930">
    <property type="component" value="Unassembled WGS sequence"/>
</dbReference>
<dbReference type="InterPro" id="IPR032710">
    <property type="entry name" value="NTF2-like_dom_sf"/>
</dbReference>
<dbReference type="RefSeq" id="WP_264501867.1">
    <property type="nucleotide sequence ID" value="NZ_JAPDDS010000007.1"/>
</dbReference>
<keyword evidence="2" id="KW-1185">Reference proteome</keyword>
<comment type="caution">
    <text evidence="1">The sequence shown here is derived from an EMBL/GenBank/DDBJ whole genome shotgun (WGS) entry which is preliminary data.</text>
</comment>
<dbReference type="Gene3D" id="3.10.450.50">
    <property type="match status" value="1"/>
</dbReference>